<evidence type="ECO:0008006" key="4">
    <source>
        <dbReference type="Google" id="ProtNLM"/>
    </source>
</evidence>
<feature type="transmembrane region" description="Helical" evidence="1">
    <location>
        <begin position="81"/>
        <end position="106"/>
    </location>
</feature>
<organism evidence="2 3">
    <name type="scientific">Bradyrhizobium japonicum</name>
    <dbReference type="NCBI Taxonomy" id="375"/>
    <lineage>
        <taxon>Bacteria</taxon>
        <taxon>Pseudomonadati</taxon>
        <taxon>Pseudomonadota</taxon>
        <taxon>Alphaproteobacteria</taxon>
        <taxon>Hyphomicrobiales</taxon>
        <taxon>Nitrobacteraceae</taxon>
        <taxon>Bradyrhizobium</taxon>
    </lineage>
</organism>
<feature type="transmembrane region" description="Helical" evidence="1">
    <location>
        <begin position="41"/>
        <end position="60"/>
    </location>
</feature>
<evidence type="ECO:0000313" key="3">
    <source>
        <dbReference type="Proteomes" id="UP000030377"/>
    </source>
</evidence>
<accession>A0A0A3XL27</accession>
<dbReference type="STRING" id="375.BKD09_RS22965"/>
<proteinExistence type="predicted"/>
<evidence type="ECO:0000313" key="2">
    <source>
        <dbReference type="EMBL" id="KGT75092.1"/>
    </source>
</evidence>
<keyword evidence="1" id="KW-1133">Transmembrane helix</keyword>
<dbReference type="Proteomes" id="UP000030377">
    <property type="component" value="Unassembled WGS sequence"/>
</dbReference>
<reference evidence="2 3" key="1">
    <citation type="submission" date="2014-09" db="EMBL/GenBank/DDBJ databases">
        <title>Draft genome of Bradyrhizobium japonicum Is-34.</title>
        <authorList>
            <person name="Tsurumaru H."/>
            <person name="Yamakawa T."/>
            <person name="Hashimoto S."/>
            <person name="Okizaki K."/>
            <person name="Kanesaki Y."/>
            <person name="Yoshikawa H."/>
            <person name="Yajima S."/>
        </authorList>
    </citation>
    <scope>NUCLEOTIDE SEQUENCE [LARGE SCALE GENOMIC DNA]</scope>
    <source>
        <strain evidence="2 3">Is-34</strain>
    </source>
</reference>
<name>A0A0A3XL27_BRAJP</name>
<gene>
    <name evidence="2" type="ORF">MA20_35490</name>
</gene>
<keyword evidence="1" id="KW-0472">Membrane</keyword>
<dbReference type="Pfam" id="PF14079">
    <property type="entry name" value="DUF4260"/>
    <property type="match status" value="1"/>
</dbReference>
<dbReference type="InterPro" id="IPR025356">
    <property type="entry name" value="DUF4260"/>
</dbReference>
<comment type="caution">
    <text evidence="2">The sequence shown here is derived from an EMBL/GenBank/DDBJ whole genome shotgun (WGS) entry which is preliminary data.</text>
</comment>
<dbReference type="eggNOG" id="ENOG5032SZF">
    <property type="taxonomic scope" value="Bacteria"/>
</dbReference>
<sequence>MNEATAETGAATGGVKILLRLEGLTLFTGMVMLYASWDGSWLVFALLFFVPDLSFLAYLADARFGALVYNAAHSYMAPVTLLTLGFGFASPLTLSIALIWLAHIGIDRALGYGLKYSAGFGFTHLGRIGRQKDA</sequence>
<dbReference type="RefSeq" id="WP_028154904.1">
    <property type="nucleotide sequence ID" value="NZ_CP081350.1"/>
</dbReference>
<dbReference type="EMBL" id="JRPN01000028">
    <property type="protein sequence ID" value="KGT75092.1"/>
    <property type="molecule type" value="Genomic_DNA"/>
</dbReference>
<dbReference type="AlphaFoldDB" id="A0A0A3XL27"/>
<protein>
    <recommendedName>
        <fullName evidence="4">DUF4260 domain-containing protein</fullName>
    </recommendedName>
</protein>
<keyword evidence="1" id="KW-0812">Transmembrane</keyword>
<evidence type="ECO:0000256" key="1">
    <source>
        <dbReference type="SAM" id="Phobius"/>
    </source>
</evidence>